<gene>
    <name evidence="1" type="ORF">K1T71_007454</name>
</gene>
<dbReference type="Proteomes" id="UP000824533">
    <property type="component" value="Linkage Group LG12"/>
</dbReference>
<proteinExistence type="predicted"/>
<evidence type="ECO:0000313" key="2">
    <source>
        <dbReference type="Proteomes" id="UP000824533"/>
    </source>
</evidence>
<organism evidence="1 2">
    <name type="scientific">Dendrolimus kikuchii</name>
    <dbReference type="NCBI Taxonomy" id="765133"/>
    <lineage>
        <taxon>Eukaryota</taxon>
        <taxon>Metazoa</taxon>
        <taxon>Ecdysozoa</taxon>
        <taxon>Arthropoda</taxon>
        <taxon>Hexapoda</taxon>
        <taxon>Insecta</taxon>
        <taxon>Pterygota</taxon>
        <taxon>Neoptera</taxon>
        <taxon>Endopterygota</taxon>
        <taxon>Lepidoptera</taxon>
        <taxon>Glossata</taxon>
        <taxon>Ditrysia</taxon>
        <taxon>Bombycoidea</taxon>
        <taxon>Lasiocampidae</taxon>
        <taxon>Dendrolimus</taxon>
    </lineage>
</organism>
<keyword evidence="2" id="KW-1185">Reference proteome</keyword>
<sequence>METTTAQENSNVKLTNFSLNIISRVFKMAFVSFCTLVCLIACVVAWGRGDFGKVGPLKMALYSKKLIQCNHDRKLDLNVTEMDVHLYDFPRNDVEKFTIDEAADGILSFPTLDKTKKFLIFVGGFKSEINKRTEGIVRDAFRNHPNSYIIMLDHSAYTHDREGQIKSYERSVTYVHYIGKALANLLIKLHQGGISAKNMHCIGHSLGGQILGSTGEIFLKNTGVKIARITALDPAGPCFQNSFIHNQVRSGLADYVEVYHCNSGGFGSSSILGDVDFFINKNGERQPNCGISWVPEIYDSSKAAKCSHNVCIKIWTATIKNADWYPATRCDNYKNFKNGECKNNEKAIAGFWNPGNATGVYYVSTEGYDYETS</sequence>
<accession>A0ACC1D0U3</accession>
<dbReference type="EMBL" id="CM034398">
    <property type="protein sequence ID" value="KAJ0177445.1"/>
    <property type="molecule type" value="Genomic_DNA"/>
</dbReference>
<reference evidence="1 2" key="1">
    <citation type="journal article" date="2021" name="Front. Genet.">
        <title>Chromosome-Level Genome Assembly Reveals Significant Gene Expansion in the Toll and IMD Signaling Pathways of Dendrolimus kikuchii.</title>
        <authorList>
            <person name="Zhou J."/>
            <person name="Wu P."/>
            <person name="Xiong Z."/>
            <person name="Liu N."/>
            <person name="Zhao N."/>
            <person name="Ji M."/>
            <person name="Qiu Y."/>
            <person name="Yang B."/>
        </authorList>
    </citation>
    <scope>NUCLEOTIDE SEQUENCE [LARGE SCALE GENOMIC DNA]</scope>
    <source>
        <strain evidence="1">Ann1</strain>
    </source>
</reference>
<protein>
    <submittedName>
        <fullName evidence="1">Uncharacterized protein</fullName>
    </submittedName>
</protein>
<evidence type="ECO:0000313" key="1">
    <source>
        <dbReference type="EMBL" id="KAJ0177445.1"/>
    </source>
</evidence>
<comment type="caution">
    <text evidence="1">The sequence shown here is derived from an EMBL/GenBank/DDBJ whole genome shotgun (WGS) entry which is preliminary data.</text>
</comment>
<name>A0ACC1D0U3_9NEOP</name>